<reference evidence="2 3" key="1">
    <citation type="submission" date="2024-04" db="EMBL/GenBank/DDBJ databases">
        <authorList>
            <person name="Rising A."/>
            <person name="Reimegard J."/>
            <person name="Sonavane S."/>
            <person name="Akerstrom W."/>
            <person name="Nylinder S."/>
            <person name="Hedman E."/>
            <person name="Kallberg Y."/>
        </authorList>
    </citation>
    <scope>NUCLEOTIDE SEQUENCE [LARGE SCALE GENOMIC DNA]</scope>
</reference>
<dbReference type="AlphaFoldDB" id="A0AAV1ZY89"/>
<comment type="caution">
    <text evidence="2">The sequence shown here is derived from an EMBL/GenBank/DDBJ whole genome shotgun (WGS) entry which is preliminary data.</text>
</comment>
<evidence type="ECO:0000313" key="3">
    <source>
        <dbReference type="Proteomes" id="UP001497382"/>
    </source>
</evidence>
<organism evidence="2 3">
    <name type="scientific">Larinioides sclopetarius</name>
    <dbReference type="NCBI Taxonomy" id="280406"/>
    <lineage>
        <taxon>Eukaryota</taxon>
        <taxon>Metazoa</taxon>
        <taxon>Ecdysozoa</taxon>
        <taxon>Arthropoda</taxon>
        <taxon>Chelicerata</taxon>
        <taxon>Arachnida</taxon>
        <taxon>Araneae</taxon>
        <taxon>Araneomorphae</taxon>
        <taxon>Entelegynae</taxon>
        <taxon>Araneoidea</taxon>
        <taxon>Araneidae</taxon>
        <taxon>Larinioides</taxon>
    </lineage>
</organism>
<gene>
    <name evidence="2" type="ORF">LARSCL_LOCUS8478</name>
</gene>
<dbReference type="EMBL" id="CAXIEN010000091">
    <property type="protein sequence ID" value="CAL1276168.1"/>
    <property type="molecule type" value="Genomic_DNA"/>
</dbReference>
<proteinExistence type="predicted"/>
<sequence length="53" mass="6102">MKNKTGVMNHVLKTDDFINPPSPTERVSRQLERGKMTHFRYFPIGSVLDALDL</sequence>
<name>A0AAV1ZY89_9ARAC</name>
<protein>
    <submittedName>
        <fullName evidence="2">Uncharacterized protein</fullName>
    </submittedName>
</protein>
<evidence type="ECO:0000313" key="2">
    <source>
        <dbReference type="EMBL" id="CAL1276168.1"/>
    </source>
</evidence>
<accession>A0AAV1ZY89</accession>
<evidence type="ECO:0000256" key="1">
    <source>
        <dbReference type="SAM" id="MobiDB-lite"/>
    </source>
</evidence>
<keyword evidence="3" id="KW-1185">Reference proteome</keyword>
<dbReference type="Proteomes" id="UP001497382">
    <property type="component" value="Unassembled WGS sequence"/>
</dbReference>
<feature type="region of interest" description="Disordered" evidence="1">
    <location>
        <begin position="1"/>
        <end position="25"/>
    </location>
</feature>